<sequence length="253" mass="25737">MGLFGRRGRSGGTRENGAQPTLEDGLATLQALDERYLVLGFQPMSGNGQATVARGNPDQATYTAIYVPGIGSGLSSIGTHLKSAELLHQQASSQTTEPVSVIAWAGYDAPRSPRDAGSSSRADAAAVALVGFVAGIRATHEGPRPARISVIGHGYGGLVIGAAAKSGSLDVDNLVFLGCPSAGVDHASNLRVPGGVFATSAENNDDGTPFGVHGPRPDTPDFGAHVIKPVARSDGDPVTPYLPALGHVIVGQA</sequence>
<reference evidence="3 4" key="1">
    <citation type="submission" date="2018-10" db="EMBL/GenBank/DDBJ databases">
        <title>Sequencing the genomes of 1000 actinobacteria strains.</title>
        <authorList>
            <person name="Klenk H.-P."/>
        </authorList>
    </citation>
    <scope>NUCLEOTIDE SEQUENCE [LARGE SCALE GENOMIC DNA]</scope>
    <source>
        <strain evidence="3 4">DSM 45175</strain>
    </source>
</reference>
<evidence type="ECO:0000256" key="1">
    <source>
        <dbReference type="SAM" id="MobiDB-lite"/>
    </source>
</evidence>
<gene>
    <name evidence="3" type="ORF">BDK92_6214</name>
</gene>
<keyword evidence="3" id="KW-0378">Hydrolase</keyword>
<keyword evidence="4" id="KW-1185">Reference proteome</keyword>
<dbReference type="InterPro" id="IPR029058">
    <property type="entry name" value="AB_hydrolase_fold"/>
</dbReference>
<feature type="region of interest" description="Disordered" evidence="1">
    <location>
        <begin position="1"/>
        <end position="21"/>
    </location>
</feature>
<dbReference type="SUPFAM" id="SSF53474">
    <property type="entry name" value="alpha/beta-Hydrolases"/>
    <property type="match status" value="1"/>
</dbReference>
<dbReference type="Pfam" id="PF06259">
    <property type="entry name" value="Abhydrolase_8"/>
    <property type="match status" value="1"/>
</dbReference>
<dbReference type="GO" id="GO:0016787">
    <property type="term" value="F:hydrolase activity"/>
    <property type="evidence" value="ECO:0007669"/>
    <property type="project" value="UniProtKB-KW"/>
</dbReference>
<comment type="caution">
    <text evidence="3">The sequence shown here is derived from an EMBL/GenBank/DDBJ whole genome shotgun (WGS) entry which is preliminary data.</text>
</comment>
<evidence type="ECO:0000259" key="2">
    <source>
        <dbReference type="Pfam" id="PF06259"/>
    </source>
</evidence>
<accession>A0A495JSG9</accession>
<evidence type="ECO:0000313" key="4">
    <source>
        <dbReference type="Proteomes" id="UP000277671"/>
    </source>
</evidence>
<dbReference type="EMBL" id="RBKT01000001">
    <property type="protein sequence ID" value="RKR91801.1"/>
    <property type="molecule type" value="Genomic_DNA"/>
</dbReference>
<feature type="domain" description="DUF1023" evidence="2">
    <location>
        <begin position="46"/>
        <end position="202"/>
    </location>
</feature>
<organism evidence="3 4">
    <name type="scientific">Micromonospora pisi</name>
    <dbReference type="NCBI Taxonomy" id="589240"/>
    <lineage>
        <taxon>Bacteria</taxon>
        <taxon>Bacillati</taxon>
        <taxon>Actinomycetota</taxon>
        <taxon>Actinomycetes</taxon>
        <taxon>Micromonosporales</taxon>
        <taxon>Micromonosporaceae</taxon>
        <taxon>Micromonospora</taxon>
    </lineage>
</organism>
<dbReference type="Gene3D" id="3.40.50.1820">
    <property type="entry name" value="alpha/beta hydrolase"/>
    <property type="match status" value="1"/>
</dbReference>
<name>A0A495JSG9_9ACTN</name>
<dbReference type="Proteomes" id="UP000277671">
    <property type="component" value="Unassembled WGS sequence"/>
</dbReference>
<protein>
    <submittedName>
        <fullName evidence="3">Alpha/beta hydrolase family protein</fullName>
    </submittedName>
</protein>
<dbReference type="AlphaFoldDB" id="A0A495JSG9"/>
<proteinExistence type="predicted"/>
<dbReference type="InterPro" id="IPR010427">
    <property type="entry name" value="DUF1023"/>
</dbReference>
<evidence type="ECO:0000313" key="3">
    <source>
        <dbReference type="EMBL" id="RKR91801.1"/>
    </source>
</evidence>